<comment type="caution">
    <text evidence="2">The sequence shown here is derived from an EMBL/GenBank/DDBJ whole genome shotgun (WGS) entry which is preliminary data.</text>
</comment>
<protein>
    <submittedName>
        <fullName evidence="2">Uncharacterized protein</fullName>
    </submittedName>
</protein>
<dbReference type="EMBL" id="JBBNAE010000010">
    <property type="protein sequence ID" value="KAK9091338.1"/>
    <property type="molecule type" value="Genomic_DNA"/>
</dbReference>
<keyword evidence="1" id="KW-0812">Transmembrane</keyword>
<feature type="transmembrane region" description="Helical" evidence="1">
    <location>
        <begin position="76"/>
        <end position="97"/>
    </location>
</feature>
<name>A0AAP0EIW3_9MAGN</name>
<gene>
    <name evidence="2" type="ORF">Sjap_024515</name>
</gene>
<organism evidence="2 3">
    <name type="scientific">Stephania japonica</name>
    <dbReference type="NCBI Taxonomy" id="461633"/>
    <lineage>
        <taxon>Eukaryota</taxon>
        <taxon>Viridiplantae</taxon>
        <taxon>Streptophyta</taxon>
        <taxon>Embryophyta</taxon>
        <taxon>Tracheophyta</taxon>
        <taxon>Spermatophyta</taxon>
        <taxon>Magnoliopsida</taxon>
        <taxon>Ranunculales</taxon>
        <taxon>Menispermaceae</taxon>
        <taxon>Menispermoideae</taxon>
        <taxon>Cissampelideae</taxon>
        <taxon>Stephania</taxon>
    </lineage>
</organism>
<evidence type="ECO:0000313" key="2">
    <source>
        <dbReference type="EMBL" id="KAK9091338.1"/>
    </source>
</evidence>
<dbReference type="AlphaFoldDB" id="A0AAP0EIW3"/>
<keyword evidence="3" id="KW-1185">Reference proteome</keyword>
<keyword evidence="1" id="KW-0472">Membrane</keyword>
<keyword evidence="1" id="KW-1133">Transmembrane helix</keyword>
<sequence length="102" mass="11403">MFIFCALYHFAATMTPQPRRHKRAIMAVDLPFWGLDIRPSAIEGLFPNPNPGNGFLGNMNSGYSEFVNRNFRGKKLTVIGIAVIINALLITDIAVNYSDILF</sequence>
<proteinExistence type="predicted"/>
<evidence type="ECO:0000313" key="3">
    <source>
        <dbReference type="Proteomes" id="UP001417504"/>
    </source>
</evidence>
<evidence type="ECO:0000256" key="1">
    <source>
        <dbReference type="SAM" id="Phobius"/>
    </source>
</evidence>
<dbReference type="Proteomes" id="UP001417504">
    <property type="component" value="Unassembled WGS sequence"/>
</dbReference>
<accession>A0AAP0EIW3</accession>
<reference evidence="2 3" key="1">
    <citation type="submission" date="2024-01" db="EMBL/GenBank/DDBJ databases">
        <title>Genome assemblies of Stephania.</title>
        <authorList>
            <person name="Yang L."/>
        </authorList>
    </citation>
    <scope>NUCLEOTIDE SEQUENCE [LARGE SCALE GENOMIC DNA]</scope>
    <source>
        <strain evidence="2">QJT</strain>
        <tissue evidence="2">Leaf</tissue>
    </source>
</reference>